<accession>A0A916XBG6</accession>
<feature type="transmembrane region" description="Helical" evidence="1">
    <location>
        <begin position="21"/>
        <end position="42"/>
    </location>
</feature>
<keyword evidence="3" id="KW-1185">Reference proteome</keyword>
<comment type="caution">
    <text evidence="2">The sequence shown here is derived from an EMBL/GenBank/DDBJ whole genome shotgun (WGS) entry which is preliminary data.</text>
</comment>
<keyword evidence="1" id="KW-1133">Transmembrane helix</keyword>
<gene>
    <name evidence="2" type="ORF">GCM10011396_05210</name>
</gene>
<proteinExistence type="predicted"/>
<evidence type="ECO:0000313" key="3">
    <source>
        <dbReference type="Proteomes" id="UP000637423"/>
    </source>
</evidence>
<keyword evidence="1" id="KW-0812">Transmembrane</keyword>
<name>A0A916XBG6_9BURK</name>
<reference evidence="2" key="2">
    <citation type="submission" date="2020-09" db="EMBL/GenBank/DDBJ databases">
        <authorList>
            <person name="Sun Q."/>
            <person name="Zhou Y."/>
        </authorList>
    </citation>
    <scope>NUCLEOTIDE SEQUENCE</scope>
    <source>
        <strain evidence="2">CGMCC 1.10998</strain>
    </source>
</reference>
<dbReference type="AlphaFoldDB" id="A0A916XBG6"/>
<organism evidence="2 3">
    <name type="scientific">Undibacterium terreum</name>
    <dbReference type="NCBI Taxonomy" id="1224302"/>
    <lineage>
        <taxon>Bacteria</taxon>
        <taxon>Pseudomonadati</taxon>
        <taxon>Pseudomonadota</taxon>
        <taxon>Betaproteobacteria</taxon>
        <taxon>Burkholderiales</taxon>
        <taxon>Oxalobacteraceae</taxon>
        <taxon>Undibacterium</taxon>
    </lineage>
</organism>
<dbReference type="EMBL" id="BMED01000001">
    <property type="protein sequence ID" value="GGC61167.1"/>
    <property type="molecule type" value="Genomic_DNA"/>
</dbReference>
<evidence type="ECO:0000313" key="2">
    <source>
        <dbReference type="EMBL" id="GGC61167.1"/>
    </source>
</evidence>
<dbReference type="Proteomes" id="UP000637423">
    <property type="component" value="Unassembled WGS sequence"/>
</dbReference>
<keyword evidence="1" id="KW-0472">Membrane</keyword>
<reference evidence="2" key="1">
    <citation type="journal article" date="2014" name="Int. J. Syst. Evol. Microbiol.">
        <title>Complete genome sequence of Corynebacterium casei LMG S-19264T (=DSM 44701T), isolated from a smear-ripened cheese.</title>
        <authorList>
            <consortium name="US DOE Joint Genome Institute (JGI-PGF)"/>
            <person name="Walter F."/>
            <person name="Albersmeier A."/>
            <person name="Kalinowski J."/>
            <person name="Ruckert C."/>
        </authorList>
    </citation>
    <scope>NUCLEOTIDE SEQUENCE</scope>
    <source>
        <strain evidence="2">CGMCC 1.10998</strain>
    </source>
</reference>
<dbReference type="RefSeq" id="WP_188564418.1">
    <property type="nucleotide sequence ID" value="NZ_BMED01000001.1"/>
</dbReference>
<sequence>MRHLDRQRGPQFSSPHSVHATVLWGVILLAILLLVAGAAAAAPVSGKLADAQANYQRERAICLSGQSNQDKATCLKEAGAALQDAKNGRLYEVDRSDYQRNALQRCQQQVSADDKAACERRILGEGEKSGSVAAGGILREYKEVIPVPAGTPVQ</sequence>
<evidence type="ECO:0000256" key="1">
    <source>
        <dbReference type="SAM" id="Phobius"/>
    </source>
</evidence>
<protein>
    <submittedName>
        <fullName evidence="2">Uncharacterized protein</fullName>
    </submittedName>
</protein>